<evidence type="ECO:0000256" key="1">
    <source>
        <dbReference type="ARBA" id="ARBA00000188"/>
    </source>
</evidence>
<evidence type="ECO:0000256" key="3">
    <source>
        <dbReference type="ARBA" id="ARBA00009263"/>
    </source>
</evidence>
<evidence type="ECO:0000313" key="9">
    <source>
        <dbReference type="EMBL" id="MEG3437054.1"/>
    </source>
</evidence>
<proteinExistence type="inferred from homology"/>
<dbReference type="Proteomes" id="UP001328733">
    <property type="component" value="Unassembled WGS sequence"/>
</dbReference>
<dbReference type="EC" id="4.2.1.47" evidence="4 7"/>
<dbReference type="EMBL" id="JBAFSM010000012">
    <property type="protein sequence ID" value="MEG3437054.1"/>
    <property type="molecule type" value="Genomic_DNA"/>
</dbReference>
<evidence type="ECO:0000256" key="4">
    <source>
        <dbReference type="ARBA" id="ARBA00011989"/>
    </source>
</evidence>
<dbReference type="PANTHER" id="PTHR43715:SF1">
    <property type="entry name" value="GDP-MANNOSE 4,6 DEHYDRATASE"/>
    <property type="match status" value="1"/>
</dbReference>
<keyword evidence="5 7" id="KW-0456">Lyase</keyword>
<gene>
    <name evidence="7" type="primary">gmd</name>
    <name evidence="9" type="ORF">V0288_07980</name>
</gene>
<dbReference type="InterPro" id="IPR016040">
    <property type="entry name" value="NAD(P)-bd_dom"/>
</dbReference>
<dbReference type="RefSeq" id="WP_332864538.1">
    <property type="nucleotide sequence ID" value="NZ_JBAFSM010000012.1"/>
</dbReference>
<dbReference type="InterPro" id="IPR036291">
    <property type="entry name" value="NAD(P)-bd_dom_sf"/>
</dbReference>
<evidence type="ECO:0000256" key="2">
    <source>
        <dbReference type="ARBA" id="ARBA00001937"/>
    </source>
</evidence>
<accession>A0AAW9QWF5</accession>
<comment type="cofactor">
    <cofactor evidence="2 7">
        <name>NADP(+)</name>
        <dbReference type="ChEBI" id="CHEBI:58349"/>
    </cofactor>
</comment>
<dbReference type="SUPFAM" id="SSF51735">
    <property type="entry name" value="NAD(P)-binding Rossmann-fold domains"/>
    <property type="match status" value="1"/>
</dbReference>
<dbReference type="GO" id="GO:0008446">
    <property type="term" value="F:GDP-mannose 4,6-dehydratase activity"/>
    <property type="evidence" value="ECO:0007669"/>
    <property type="project" value="UniProtKB-UniRule"/>
</dbReference>
<name>A0AAW9QWF5_9CHRO</name>
<evidence type="ECO:0000259" key="8">
    <source>
        <dbReference type="Pfam" id="PF16363"/>
    </source>
</evidence>
<keyword evidence="7" id="KW-0521">NADP</keyword>
<keyword evidence="10" id="KW-1185">Reference proteome</keyword>
<evidence type="ECO:0000256" key="5">
    <source>
        <dbReference type="ARBA" id="ARBA00023239"/>
    </source>
</evidence>
<dbReference type="HAMAP" id="MF_00955">
    <property type="entry name" value="GDP_Man_dehydratase"/>
    <property type="match status" value="1"/>
</dbReference>
<evidence type="ECO:0000256" key="7">
    <source>
        <dbReference type="HAMAP-Rule" id="MF_00955"/>
    </source>
</evidence>
<dbReference type="InterPro" id="IPR006368">
    <property type="entry name" value="GDP_Man_deHydtase"/>
</dbReference>
<organism evidence="9 10">
    <name type="scientific">Pannus brasiliensis CCIBt3594</name>
    <dbReference type="NCBI Taxonomy" id="1427578"/>
    <lineage>
        <taxon>Bacteria</taxon>
        <taxon>Bacillati</taxon>
        <taxon>Cyanobacteriota</taxon>
        <taxon>Cyanophyceae</taxon>
        <taxon>Oscillatoriophycideae</taxon>
        <taxon>Chroococcales</taxon>
        <taxon>Microcystaceae</taxon>
        <taxon>Pannus</taxon>
    </lineage>
</organism>
<evidence type="ECO:0000313" key="10">
    <source>
        <dbReference type="Proteomes" id="UP001328733"/>
    </source>
</evidence>
<feature type="domain" description="NAD(P)-binding" evidence="8">
    <location>
        <begin position="6"/>
        <end position="312"/>
    </location>
</feature>
<dbReference type="Gene3D" id="3.40.50.720">
    <property type="entry name" value="NAD(P)-binding Rossmann-like Domain"/>
    <property type="match status" value="1"/>
</dbReference>
<dbReference type="Pfam" id="PF16363">
    <property type="entry name" value="GDP_Man_Dehyd"/>
    <property type="match status" value="1"/>
</dbReference>
<sequence>MSKKALICGISGQDGAYLAEILLQEGYTVCGTSRDAAMSSFSNLTRLGIKERVKLESMALNDFRSVLQVLKKIQPDEVYNLAGQSSVGLSFEQPVETLESIATGTLNLLEAIRFTGAAIKFYNAGSSECFGDIGDRPADETTPFRPRSPYAVAKAAAFWEVANYREAYGLFACSGILFNHESPLRPERFVTQKIIAAACRIADGSPETLHLGNIEIQRDWGWAPEYARAMYLMLQQNEPDDYVIATGVSSRLEDFVAEAFANVGLNWQDHVISDRSLLRPTDLAISRGNPTKAREKLGWQARYTMPDIVREMVKTRQEKSL</sequence>
<protein>
    <recommendedName>
        <fullName evidence="4 7">GDP-mannose 4,6-dehydratase</fullName>
        <ecNumber evidence="4 7">4.2.1.47</ecNumber>
    </recommendedName>
    <alternativeName>
        <fullName evidence="7">GDP-D-mannose dehydratase</fullName>
    </alternativeName>
</protein>
<comment type="similarity">
    <text evidence="3 7">Belongs to the NAD(P)-dependent epimerase/dehydratase family. GDP-mannose 4,6-dehydratase subfamily.</text>
</comment>
<evidence type="ECO:0000256" key="6">
    <source>
        <dbReference type="ARBA" id="ARBA00059383"/>
    </source>
</evidence>
<dbReference type="PANTHER" id="PTHR43715">
    <property type="entry name" value="GDP-MANNOSE 4,6-DEHYDRATASE"/>
    <property type="match status" value="1"/>
</dbReference>
<dbReference type="GO" id="GO:0042351">
    <property type="term" value="P:'de novo' GDP-L-fucose biosynthetic process"/>
    <property type="evidence" value="ECO:0007669"/>
    <property type="project" value="TreeGrafter"/>
</dbReference>
<comment type="caution">
    <text evidence="7">Lacks conserved residue(s) required for the propagation of feature annotation.</text>
</comment>
<comment type="function">
    <text evidence="6 7">Catalyzes the conversion of GDP-D-mannose to GDP-4-dehydro-6-deoxy-D-mannose.</text>
</comment>
<dbReference type="AlphaFoldDB" id="A0AAW9QWF5"/>
<reference evidence="9 10" key="1">
    <citation type="submission" date="2024-01" db="EMBL/GenBank/DDBJ databases">
        <title>Genomic insights into the taxonomy and metabolism of the cyanobacterium Pannus brasiliensis CCIBt3594.</title>
        <authorList>
            <person name="Machado M."/>
            <person name="Botero N.B."/>
            <person name="Andreote A.P.D."/>
            <person name="Feitosa A.M.T."/>
            <person name="Popin R."/>
            <person name="Sivonen K."/>
            <person name="Fiore M.F."/>
        </authorList>
    </citation>
    <scope>NUCLEOTIDE SEQUENCE [LARGE SCALE GENOMIC DNA]</scope>
    <source>
        <strain evidence="9 10">CCIBt3594</strain>
    </source>
</reference>
<dbReference type="GO" id="GO:0070401">
    <property type="term" value="F:NADP+ binding"/>
    <property type="evidence" value="ECO:0007669"/>
    <property type="project" value="UniProtKB-UniRule"/>
</dbReference>
<dbReference type="CDD" id="cd05260">
    <property type="entry name" value="GDP_MD_SDR_e"/>
    <property type="match status" value="1"/>
</dbReference>
<dbReference type="Gene3D" id="3.90.25.10">
    <property type="entry name" value="UDP-galactose 4-epimerase, domain 1"/>
    <property type="match status" value="1"/>
</dbReference>
<comment type="caution">
    <text evidence="9">The sequence shown here is derived from an EMBL/GenBank/DDBJ whole genome shotgun (WGS) entry which is preliminary data.</text>
</comment>
<dbReference type="FunFam" id="3.40.50.720:FF:000924">
    <property type="entry name" value="GDP-mannose 4,6 dehydratase"/>
    <property type="match status" value="1"/>
</dbReference>
<comment type="catalytic activity">
    <reaction evidence="1 7">
        <text>GDP-alpha-D-mannose = GDP-4-dehydro-alpha-D-rhamnose + H2O</text>
        <dbReference type="Rhea" id="RHEA:23820"/>
        <dbReference type="ChEBI" id="CHEBI:15377"/>
        <dbReference type="ChEBI" id="CHEBI:57527"/>
        <dbReference type="ChEBI" id="CHEBI:57964"/>
        <dbReference type="EC" id="4.2.1.47"/>
    </reaction>
</comment>